<reference evidence="2 3" key="1">
    <citation type="journal article" date="2019" name="Nat. Ecol. Evol.">
        <title>Megaphylogeny resolves global patterns of mushroom evolution.</title>
        <authorList>
            <person name="Varga T."/>
            <person name="Krizsan K."/>
            <person name="Foldi C."/>
            <person name="Dima B."/>
            <person name="Sanchez-Garcia M."/>
            <person name="Sanchez-Ramirez S."/>
            <person name="Szollosi G.J."/>
            <person name="Szarkandi J.G."/>
            <person name="Papp V."/>
            <person name="Albert L."/>
            <person name="Andreopoulos W."/>
            <person name="Angelini C."/>
            <person name="Antonin V."/>
            <person name="Barry K.W."/>
            <person name="Bougher N.L."/>
            <person name="Buchanan P."/>
            <person name="Buyck B."/>
            <person name="Bense V."/>
            <person name="Catcheside P."/>
            <person name="Chovatia M."/>
            <person name="Cooper J."/>
            <person name="Damon W."/>
            <person name="Desjardin D."/>
            <person name="Finy P."/>
            <person name="Geml J."/>
            <person name="Haridas S."/>
            <person name="Hughes K."/>
            <person name="Justo A."/>
            <person name="Karasinski D."/>
            <person name="Kautmanova I."/>
            <person name="Kiss B."/>
            <person name="Kocsube S."/>
            <person name="Kotiranta H."/>
            <person name="LaButti K.M."/>
            <person name="Lechner B.E."/>
            <person name="Liimatainen K."/>
            <person name="Lipzen A."/>
            <person name="Lukacs Z."/>
            <person name="Mihaltcheva S."/>
            <person name="Morgado L.N."/>
            <person name="Niskanen T."/>
            <person name="Noordeloos M.E."/>
            <person name="Ohm R.A."/>
            <person name="Ortiz-Santana B."/>
            <person name="Ovrebo C."/>
            <person name="Racz N."/>
            <person name="Riley R."/>
            <person name="Savchenko A."/>
            <person name="Shiryaev A."/>
            <person name="Soop K."/>
            <person name="Spirin V."/>
            <person name="Szebenyi C."/>
            <person name="Tomsovsky M."/>
            <person name="Tulloss R.E."/>
            <person name="Uehling J."/>
            <person name="Grigoriev I.V."/>
            <person name="Vagvolgyi C."/>
            <person name="Papp T."/>
            <person name="Martin F.M."/>
            <person name="Miettinen O."/>
            <person name="Hibbett D.S."/>
            <person name="Nagy L.G."/>
        </authorList>
    </citation>
    <scope>NUCLEOTIDE SEQUENCE [LARGE SCALE GENOMIC DNA]</scope>
    <source>
        <strain evidence="2 3">CBS 166.37</strain>
    </source>
</reference>
<proteinExistence type="predicted"/>
<feature type="region of interest" description="Disordered" evidence="1">
    <location>
        <begin position="198"/>
        <end position="221"/>
    </location>
</feature>
<evidence type="ECO:0000313" key="3">
    <source>
        <dbReference type="Proteomes" id="UP000308652"/>
    </source>
</evidence>
<sequence>MPHNYNKPCLVSLRGLPNPESSSVLGSTKSSTVDLLMHICVAVEQEKILAISVNVREKEDSTCAPMSAHSLSSAHAVLNSRDEGFNGVVPLDQAYIDLSEPNASAFSLVRDCVNACIMSIKHNLRTGYYPNWNRLRPTPIVQILTNIRTSYNHSHSNQPPCIRRPLSTSASMCTTFTSSCTALLRALSAIHDVGTSISGNEANPLNTPPKSLQAPCKKERRHRPLLRELGVPLHHA</sequence>
<name>A0A5C3LPH0_9AGAR</name>
<protein>
    <submittedName>
        <fullName evidence="2">Uncharacterized protein</fullName>
    </submittedName>
</protein>
<evidence type="ECO:0000313" key="2">
    <source>
        <dbReference type="EMBL" id="TFK33886.1"/>
    </source>
</evidence>
<dbReference type="AlphaFoldDB" id="A0A5C3LPH0"/>
<dbReference type="EMBL" id="ML213640">
    <property type="protein sequence ID" value="TFK33886.1"/>
    <property type="molecule type" value="Genomic_DNA"/>
</dbReference>
<feature type="compositionally biased region" description="Polar residues" evidence="1">
    <location>
        <begin position="198"/>
        <end position="210"/>
    </location>
</feature>
<dbReference type="Proteomes" id="UP000308652">
    <property type="component" value="Unassembled WGS sequence"/>
</dbReference>
<dbReference type="STRING" id="68775.A0A5C3LPH0"/>
<evidence type="ECO:0000256" key="1">
    <source>
        <dbReference type="SAM" id="MobiDB-lite"/>
    </source>
</evidence>
<accession>A0A5C3LPH0</accession>
<dbReference type="OrthoDB" id="2015537at2759"/>
<keyword evidence="3" id="KW-1185">Reference proteome</keyword>
<organism evidence="2 3">
    <name type="scientific">Crucibulum laeve</name>
    <dbReference type="NCBI Taxonomy" id="68775"/>
    <lineage>
        <taxon>Eukaryota</taxon>
        <taxon>Fungi</taxon>
        <taxon>Dikarya</taxon>
        <taxon>Basidiomycota</taxon>
        <taxon>Agaricomycotina</taxon>
        <taxon>Agaricomycetes</taxon>
        <taxon>Agaricomycetidae</taxon>
        <taxon>Agaricales</taxon>
        <taxon>Agaricineae</taxon>
        <taxon>Nidulariaceae</taxon>
        <taxon>Crucibulum</taxon>
    </lineage>
</organism>
<gene>
    <name evidence="2" type="ORF">BDQ12DRAFT_669912</name>
</gene>